<accession>A0A316ULW6</accession>
<feature type="region of interest" description="Disordered" evidence="1">
    <location>
        <begin position="16"/>
        <end position="37"/>
    </location>
</feature>
<reference evidence="2 3" key="1">
    <citation type="journal article" date="2018" name="Mol. Biol. Evol.">
        <title>Broad Genomic Sampling Reveals a Smut Pathogenic Ancestry of the Fungal Clade Ustilaginomycotina.</title>
        <authorList>
            <person name="Kijpornyongpan T."/>
            <person name="Mondo S.J."/>
            <person name="Barry K."/>
            <person name="Sandor L."/>
            <person name="Lee J."/>
            <person name="Lipzen A."/>
            <person name="Pangilinan J."/>
            <person name="LaButti K."/>
            <person name="Hainaut M."/>
            <person name="Henrissat B."/>
            <person name="Grigoriev I.V."/>
            <person name="Spatafora J.W."/>
            <person name="Aime M.C."/>
        </authorList>
    </citation>
    <scope>NUCLEOTIDE SEQUENCE [LARGE SCALE GENOMIC DNA]</scope>
    <source>
        <strain evidence="2 3">MCA 4718</strain>
    </source>
</reference>
<keyword evidence="3" id="KW-1185">Reference proteome</keyword>
<dbReference type="Proteomes" id="UP000245942">
    <property type="component" value="Unassembled WGS sequence"/>
</dbReference>
<sequence length="116" mass="12775">MSPRPLPLAVHLLLRGGAKGGGTGQERGAKRTPSSFCVSSPPLPSALFSRQARTHAQRRCCHSHSKSPCIHRLNEARSALSHKLCSKHRTQRQTVEAKGHCDDLRKVELRLQPPCL</sequence>
<gene>
    <name evidence="2" type="ORF">BCV69DRAFT_280089</name>
</gene>
<organism evidence="2 3">
    <name type="scientific">Pseudomicrostroma glucosiphilum</name>
    <dbReference type="NCBI Taxonomy" id="1684307"/>
    <lineage>
        <taxon>Eukaryota</taxon>
        <taxon>Fungi</taxon>
        <taxon>Dikarya</taxon>
        <taxon>Basidiomycota</taxon>
        <taxon>Ustilaginomycotina</taxon>
        <taxon>Exobasidiomycetes</taxon>
        <taxon>Microstromatales</taxon>
        <taxon>Microstromatales incertae sedis</taxon>
        <taxon>Pseudomicrostroma</taxon>
    </lineage>
</organism>
<dbReference type="AlphaFoldDB" id="A0A316ULW6"/>
<evidence type="ECO:0000313" key="2">
    <source>
        <dbReference type="EMBL" id="PWN24195.1"/>
    </source>
</evidence>
<proteinExistence type="predicted"/>
<protein>
    <submittedName>
        <fullName evidence="2">Uncharacterized protein</fullName>
    </submittedName>
</protein>
<name>A0A316ULW6_9BASI</name>
<feature type="non-terminal residue" evidence="2">
    <location>
        <position position="116"/>
    </location>
</feature>
<evidence type="ECO:0000313" key="3">
    <source>
        <dbReference type="Proteomes" id="UP000245942"/>
    </source>
</evidence>
<dbReference type="GeneID" id="37013221"/>
<dbReference type="RefSeq" id="XP_025351355.1">
    <property type="nucleotide sequence ID" value="XM_025491487.1"/>
</dbReference>
<dbReference type="EMBL" id="KZ819321">
    <property type="protein sequence ID" value="PWN24195.1"/>
    <property type="molecule type" value="Genomic_DNA"/>
</dbReference>
<evidence type="ECO:0000256" key="1">
    <source>
        <dbReference type="SAM" id="MobiDB-lite"/>
    </source>
</evidence>